<dbReference type="Gene3D" id="3.40.50.1820">
    <property type="entry name" value="alpha/beta hydrolase"/>
    <property type="match status" value="1"/>
</dbReference>
<gene>
    <name evidence="2" type="ORF">QTH91_21670</name>
</gene>
<dbReference type="EMBL" id="JASZYV010000006">
    <property type="protein sequence ID" value="MDM0047116.1"/>
    <property type="molecule type" value="Genomic_DNA"/>
</dbReference>
<sequence>MSDWRPPPPQAPATEGLIDVGACRLWYWDTGGEGEAVVFLHAGSQSGAGWAYQQPVFVEAGFRVIGYSRRGCWRSEAGDRNEPGVAAEDLRCLLDHCGVARAHLVAVALGAFYALDFALLHPKRLRTLTVASSYLGIDSSETAYAQANARLRPPEFEALPVEFKELHPSYRAGKPDGVQAWLALAREARSGPPVVARRPFPMTWERVESIEHPTLLMTGDGDLYAPPALLRMQAKHLAHAEVAIVPEAGHCPNWEQPDAFNRIVLDFLRRQSGRG</sequence>
<reference evidence="2" key="1">
    <citation type="submission" date="2023-06" db="EMBL/GenBank/DDBJ databases">
        <authorList>
            <person name="Jiang Y."/>
            <person name="Liu Q."/>
        </authorList>
    </citation>
    <scope>NUCLEOTIDE SEQUENCE</scope>
    <source>
        <strain evidence="2">CGMCC 1.12089</strain>
    </source>
</reference>
<comment type="caution">
    <text evidence="2">The sequence shown here is derived from an EMBL/GenBank/DDBJ whole genome shotgun (WGS) entry which is preliminary data.</text>
</comment>
<dbReference type="RefSeq" id="WP_286662236.1">
    <property type="nucleotide sequence ID" value="NZ_JASZYV010000006.1"/>
</dbReference>
<dbReference type="InterPro" id="IPR029058">
    <property type="entry name" value="AB_hydrolase_fold"/>
</dbReference>
<evidence type="ECO:0000313" key="2">
    <source>
        <dbReference type="EMBL" id="MDM0047116.1"/>
    </source>
</evidence>
<proteinExistence type="predicted"/>
<dbReference type="InterPro" id="IPR000073">
    <property type="entry name" value="AB_hydrolase_1"/>
</dbReference>
<organism evidence="2 3">
    <name type="scientific">Variovorax dokdonensis</name>
    <dbReference type="NCBI Taxonomy" id="344883"/>
    <lineage>
        <taxon>Bacteria</taxon>
        <taxon>Pseudomonadati</taxon>
        <taxon>Pseudomonadota</taxon>
        <taxon>Betaproteobacteria</taxon>
        <taxon>Burkholderiales</taxon>
        <taxon>Comamonadaceae</taxon>
        <taxon>Variovorax</taxon>
    </lineage>
</organism>
<dbReference type="Proteomes" id="UP001174908">
    <property type="component" value="Unassembled WGS sequence"/>
</dbReference>
<evidence type="ECO:0000313" key="3">
    <source>
        <dbReference type="Proteomes" id="UP001174908"/>
    </source>
</evidence>
<dbReference type="PANTHER" id="PTHR43689:SF8">
    <property type="entry name" value="ALPHA_BETA-HYDROLASES SUPERFAMILY PROTEIN"/>
    <property type="match status" value="1"/>
</dbReference>
<keyword evidence="2" id="KW-0378">Hydrolase</keyword>
<dbReference type="Pfam" id="PF12697">
    <property type="entry name" value="Abhydrolase_6"/>
    <property type="match status" value="1"/>
</dbReference>
<feature type="domain" description="AB hydrolase-1" evidence="1">
    <location>
        <begin position="37"/>
        <end position="262"/>
    </location>
</feature>
<name>A0ABT7NGN4_9BURK</name>
<dbReference type="GO" id="GO:0016787">
    <property type="term" value="F:hydrolase activity"/>
    <property type="evidence" value="ECO:0007669"/>
    <property type="project" value="UniProtKB-KW"/>
</dbReference>
<accession>A0ABT7NGN4</accession>
<dbReference type="PANTHER" id="PTHR43689">
    <property type="entry name" value="HYDROLASE"/>
    <property type="match status" value="1"/>
</dbReference>
<evidence type="ECO:0000259" key="1">
    <source>
        <dbReference type="Pfam" id="PF12697"/>
    </source>
</evidence>
<keyword evidence="3" id="KW-1185">Reference proteome</keyword>
<dbReference type="SUPFAM" id="SSF53474">
    <property type="entry name" value="alpha/beta-Hydrolases"/>
    <property type="match status" value="1"/>
</dbReference>
<protein>
    <submittedName>
        <fullName evidence="2">Alpha/beta hydrolase</fullName>
    </submittedName>
</protein>